<sequence>MNLVCVPPFRRFGWTVHSSASCADAYMRLVKMLPFRQCDEKPQDIKVKSVTPTEFRFLWKRYCERVYTRPYNRCTPTELGVSPSGTALWVSAVGFVPTNKLLTQEHTTLLKYFLMKNFRKYLKNIDF</sequence>
<proteinExistence type="predicted"/>
<reference evidence="1" key="1">
    <citation type="submission" date="2019-08" db="EMBL/GenBank/DDBJ databases">
        <authorList>
            <person name="Kucharzyk K."/>
            <person name="Murdoch R.W."/>
            <person name="Higgins S."/>
            <person name="Loffler F."/>
        </authorList>
    </citation>
    <scope>NUCLEOTIDE SEQUENCE</scope>
</reference>
<dbReference type="EMBL" id="VSSQ01021822">
    <property type="protein sequence ID" value="MPM67675.1"/>
    <property type="molecule type" value="Genomic_DNA"/>
</dbReference>
<gene>
    <name evidence="1" type="ORF">SDC9_114599</name>
</gene>
<name>A0A645BQV1_9ZZZZ</name>
<evidence type="ECO:0000313" key="1">
    <source>
        <dbReference type="EMBL" id="MPM67675.1"/>
    </source>
</evidence>
<organism evidence="1">
    <name type="scientific">bioreactor metagenome</name>
    <dbReference type="NCBI Taxonomy" id="1076179"/>
    <lineage>
        <taxon>unclassified sequences</taxon>
        <taxon>metagenomes</taxon>
        <taxon>ecological metagenomes</taxon>
    </lineage>
</organism>
<comment type="caution">
    <text evidence="1">The sequence shown here is derived from an EMBL/GenBank/DDBJ whole genome shotgun (WGS) entry which is preliminary data.</text>
</comment>
<protein>
    <submittedName>
        <fullName evidence="1">Uncharacterized protein</fullName>
    </submittedName>
</protein>
<accession>A0A645BQV1</accession>
<dbReference type="AlphaFoldDB" id="A0A645BQV1"/>